<evidence type="ECO:0000313" key="2">
    <source>
        <dbReference type="Proteomes" id="UP000051085"/>
    </source>
</evidence>
<dbReference type="EMBL" id="AZGO01000065">
    <property type="protein sequence ID" value="KRM35435.1"/>
    <property type="molecule type" value="Genomic_DNA"/>
</dbReference>
<dbReference type="InterPro" id="IPR006379">
    <property type="entry name" value="HAD-SF_hydro_IIB"/>
</dbReference>
<evidence type="ECO:0000313" key="1">
    <source>
        <dbReference type="EMBL" id="KRM35435.1"/>
    </source>
</evidence>
<dbReference type="GO" id="GO:0005829">
    <property type="term" value="C:cytosol"/>
    <property type="evidence" value="ECO:0007669"/>
    <property type="project" value="TreeGrafter"/>
</dbReference>
<dbReference type="RefSeq" id="WP_057808330.1">
    <property type="nucleotide sequence ID" value="NZ_AZGO01000065.1"/>
</dbReference>
<dbReference type="Gene3D" id="3.40.50.1000">
    <property type="entry name" value="HAD superfamily/HAD-like"/>
    <property type="match status" value="1"/>
</dbReference>
<protein>
    <submittedName>
        <fullName evidence="1">HAD family hydrolase</fullName>
    </submittedName>
</protein>
<dbReference type="Gene3D" id="3.30.1240.10">
    <property type="match status" value="1"/>
</dbReference>
<comment type="caution">
    <text evidence="1">The sequence shown here is derived from an EMBL/GenBank/DDBJ whole genome shotgun (WGS) entry which is preliminary data.</text>
</comment>
<dbReference type="GeneID" id="87978810"/>
<dbReference type="NCBIfam" id="TIGR01484">
    <property type="entry name" value="HAD-SF-IIB"/>
    <property type="match status" value="1"/>
</dbReference>
<dbReference type="GO" id="GO:0000287">
    <property type="term" value="F:magnesium ion binding"/>
    <property type="evidence" value="ECO:0007669"/>
    <property type="project" value="TreeGrafter"/>
</dbReference>
<dbReference type="PANTHER" id="PTHR10000:SF8">
    <property type="entry name" value="HAD SUPERFAMILY HYDROLASE-LIKE, TYPE 3"/>
    <property type="match status" value="1"/>
</dbReference>
<gene>
    <name evidence="1" type="ORF">FD34_GL000948</name>
</gene>
<dbReference type="InterPro" id="IPR023214">
    <property type="entry name" value="HAD_sf"/>
</dbReference>
<dbReference type="SUPFAM" id="SSF56784">
    <property type="entry name" value="HAD-like"/>
    <property type="match status" value="1"/>
</dbReference>
<proteinExistence type="predicted"/>
<accession>A0A922PTQ4</accession>
<dbReference type="InterPro" id="IPR036412">
    <property type="entry name" value="HAD-like_sf"/>
</dbReference>
<dbReference type="Proteomes" id="UP000051085">
    <property type="component" value="Unassembled WGS sequence"/>
</dbReference>
<dbReference type="PANTHER" id="PTHR10000">
    <property type="entry name" value="PHOSPHOSERINE PHOSPHATASE"/>
    <property type="match status" value="1"/>
</dbReference>
<sequence>MEKWRFVAVDVDGTLLDDHDHYDIKRLNNDVQQLAARGIHFIIASGNSLDALRAIFAASPVVDTFVAENGGRIIANGDEQFSQVHERPIIKRLLIWKDHLKPQPDLLSLSGANQTFIANRFRDVPVPYYPHHAYFKTLADVDEPIFNLNLNWFKQRPPLPWILQQAAQLSHDFPQVHATYSGAYGIDVLPAGVNKAVSLAKLVAQLGGRMDELVAFGDTANDLEMIQAAGRGYAMKNATPDLLAVADRVTIHDNNHDGLLRAIEDLFNLSVSK</sequence>
<dbReference type="AlphaFoldDB" id="A0A922PTQ4"/>
<name>A0A922PTQ4_9LACO</name>
<dbReference type="GO" id="GO:0016791">
    <property type="term" value="F:phosphatase activity"/>
    <property type="evidence" value="ECO:0007669"/>
    <property type="project" value="TreeGrafter"/>
</dbReference>
<keyword evidence="1" id="KW-0378">Hydrolase</keyword>
<reference evidence="1 2" key="1">
    <citation type="journal article" date="2015" name="Genome Announc.">
        <title>Expanding the biotechnology potential of lactobacilli through comparative genomics of 213 strains and associated genera.</title>
        <authorList>
            <person name="Sun Z."/>
            <person name="Harris H.M."/>
            <person name="McCann A."/>
            <person name="Guo C."/>
            <person name="Argimon S."/>
            <person name="Zhang W."/>
            <person name="Yang X."/>
            <person name="Jeffery I.B."/>
            <person name="Cooney J.C."/>
            <person name="Kagawa T.F."/>
            <person name="Liu W."/>
            <person name="Song Y."/>
            <person name="Salvetti E."/>
            <person name="Wrobel A."/>
            <person name="Rasinkangas P."/>
            <person name="Parkhill J."/>
            <person name="Rea M.C."/>
            <person name="O'Sullivan O."/>
            <person name="Ritari J."/>
            <person name="Douillard F.P."/>
            <person name="Paul Ross R."/>
            <person name="Yang R."/>
            <person name="Briner A.E."/>
            <person name="Felis G.E."/>
            <person name="de Vos W.M."/>
            <person name="Barrangou R."/>
            <person name="Klaenhammer T.R."/>
            <person name="Caufield P.W."/>
            <person name="Cui Y."/>
            <person name="Zhang H."/>
            <person name="O'Toole P.W."/>
        </authorList>
    </citation>
    <scope>NUCLEOTIDE SEQUENCE [LARGE SCALE GENOMIC DNA]</scope>
    <source>
        <strain evidence="1 2">DSM 8475</strain>
    </source>
</reference>
<organism evidence="1 2">
    <name type="scientific">Limosilactobacillus pontis DSM 8475</name>
    <dbReference type="NCBI Taxonomy" id="1423794"/>
    <lineage>
        <taxon>Bacteria</taxon>
        <taxon>Bacillati</taxon>
        <taxon>Bacillota</taxon>
        <taxon>Bacilli</taxon>
        <taxon>Lactobacillales</taxon>
        <taxon>Lactobacillaceae</taxon>
        <taxon>Limosilactobacillus</taxon>
    </lineage>
</organism>
<dbReference type="Pfam" id="PF08282">
    <property type="entry name" value="Hydrolase_3"/>
    <property type="match status" value="1"/>
</dbReference>